<dbReference type="InterPro" id="IPR050271">
    <property type="entry name" value="UDP-glycosyltransferase"/>
</dbReference>
<dbReference type="Gene3D" id="3.40.50.2000">
    <property type="entry name" value="Glycogen Phosphorylase B"/>
    <property type="match status" value="1"/>
</dbReference>
<evidence type="ECO:0000256" key="1">
    <source>
        <dbReference type="ARBA" id="ARBA00009995"/>
    </source>
</evidence>
<keyword evidence="4" id="KW-0812">Transmembrane</keyword>
<keyword evidence="3" id="KW-0808">Transferase</keyword>
<dbReference type="InterPro" id="IPR002213">
    <property type="entry name" value="UDP_glucos_trans"/>
</dbReference>
<reference evidence="7" key="1">
    <citation type="submission" date="2025-08" db="UniProtKB">
        <authorList>
            <consortium name="RefSeq"/>
        </authorList>
    </citation>
    <scope>IDENTIFICATION</scope>
</reference>
<dbReference type="KEGG" id="pbar:105432303"/>
<evidence type="ECO:0000256" key="2">
    <source>
        <dbReference type="ARBA" id="ARBA00022676"/>
    </source>
</evidence>
<dbReference type="Pfam" id="PF00201">
    <property type="entry name" value="UDPGT"/>
    <property type="match status" value="1"/>
</dbReference>
<proteinExistence type="inferred from homology"/>
<evidence type="ECO:0000256" key="5">
    <source>
        <dbReference type="SAM" id="SignalP"/>
    </source>
</evidence>
<dbReference type="PANTHER" id="PTHR48043">
    <property type="entry name" value="EG:EG0003.4 PROTEIN-RELATED"/>
    <property type="match status" value="1"/>
</dbReference>
<keyword evidence="5" id="KW-0732">Signal</keyword>
<keyword evidence="2" id="KW-0328">Glycosyltransferase</keyword>
<evidence type="ECO:0000313" key="7">
    <source>
        <dbReference type="RefSeq" id="XP_011645350.1"/>
    </source>
</evidence>
<feature type="chain" id="PRO_5026874329" evidence="5">
    <location>
        <begin position="20"/>
        <end position="544"/>
    </location>
</feature>
<accession>A0A6I9WP14</accession>
<feature type="signal peptide" evidence="5">
    <location>
        <begin position="1"/>
        <end position="19"/>
    </location>
</feature>
<feature type="transmembrane region" description="Helical" evidence="4">
    <location>
        <begin position="497"/>
        <end position="517"/>
    </location>
</feature>
<dbReference type="PANTHER" id="PTHR48043:SF114">
    <property type="entry name" value="IP04436P-RELATED"/>
    <property type="match status" value="1"/>
</dbReference>
<dbReference type="GeneID" id="105432303"/>
<dbReference type="RefSeq" id="XP_011645350.1">
    <property type="nucleotide sequence ID" value="XM_011647048.2"/>
</dbReference>
<keyword evidence="4" id="KW-0472">Membrane</keyword>
<dbReference type="GO" id="GO:0008194">
    <property type="term" value="F:UDP-glycosyltransferase activity"/>
    <property type="evidence" value="ECO:0007669"/>
    <property type="project" value="InterPro"/>
</dbReference>
<sequence>MRIHPFIALFLIVVFSTCSLTVNQTIFVNNTKTKYKILGVFGHLGKSHFIVFKPLLEELARRGHELTVISYFPRTDNDKVKEPLPNYKDISLVDPKVGIFVNVVDLKQMTHTWFRPLKELFTLRMMADHACDKGLQSSAVKEFLQSDEKFDLILTENFNTDCYLGFAHRFKVPYMSLSSHEIMPWTNMDMGNSADLSYIPTIFLGLIRPLDFFDRMQNVLWTIISKAVYEYWFRSVDQAFANKVFGSDLPKLKKIAQQSQALLINTHKSLHGNRPHLPNIVEISGLHIPSKINSLPKDITDFLDNAHEGVLYFNFGSMIKMSSASQEKLDAILNVIGSIPRKVIWKWEVDELPRKLDNVMVKKWLPQFDVMNHPNVKCFLGHGGLLGLTEATYVGLPMVLVPVFGDQYYNAAAAKTRGVALMLPYSDLTEESLRHALNEVFNNTSYRENAQRLSKAYRDRPAAPLETAVWWTEYIARGNGAPYFRSDSIDMSWYQSYLIDVALVLIISFAVLIYVLFRLTKLLLSLLKETPGSQVEKKKKKKEN</sequence>
<dbReference type="AlphaFoldDB" id="A0A6I9WP14"/>
<dbReference type="SUPFAM" id="SSF53756">
    <property type="entry name" value="UDP-Glycosyltransferase/glycogen phosphorylase"/>
    <property type="match status" value="1"/>
</dbReference>
<name>A0A6I9WP14_9HYME</name>
<dbReference type="Proteomes" id="UP000504615">
    <property type="component" value="Unplaced"/>
</dbReference>
<comment type="similarity">
    <text evidence="1">Belongs to the UDP-glycosyltransferase family.</text>
</comment>
<evidence type="ECO:0000256" key="3">
    <source>
        <dbReference type="ARBA" id="ARBA00022679"/>
    </source>
</evidence>
<gene>
    <name evidence="7" type="primary">LOC105432303</name>
</gene>
<dbReference type="OrthoDB" id="5835829at2759"/>
<dbReference type="CDD" id="cd03784">
    <property type="entry name" value="GT1_Gtf-like"/>
    <property type="match status" value="1"/>
</dbReference>
<protein>
    <submittedName>
        <fullName evidence="7">UDP-glucuronosyltransferase 2C1-like</fullName>
    </submittedName>
</protein>
<organism evidence="6 7">
    <name type="scientific">Pogonomyrmex barbatus</name>
    <name type="common">red harvester ant</name>
    <dbReference type="NCBI Taxonomy" id="144034"/>
    <lineage>
        <taxon>Eukaryota</taxon>
        <taxon>Metazoa</taxon>
        <taxon>Ecdysozoa</taxon>
        <taxon>Arthropoda</taxon>
        <taxon>Hexapoda</taxon>
        <taxon>Insecta</taxon>
        <taxon>Pterygota</taxon>
        <taxon>Neoptera</taxon>
        <taxon>Endopterygota</taxon>
        <taxon>Hymenoptera</taxon>
        <taxon>Apocrita</taxon>
        <taxon>Aculeata</taxon>
        <taxon>Formicoidea</taxon>
        <taxon>Formicidae</taxon>
        <taxon>Myrmicinae</taxon>
        <taxon>Pogonomyrmex</taxon>
    </lineage>
</organism>
<keyword evidence="6" id="KW-1185">Reference proteome</keyword>
<evidence type="ECO:0000256" key="4">
    <source>
        <dbReference type="SAM" id="Phobius"/>
    </source>
</evidence>
<dbReference type="FunFam" id="3.40.50.2000:FF:000050">
    <property type="entry name" value="UDP-glucuronosyltransferase"/>
    <property type="match status" value="1"/>
</dbReference>
<evidence type="ECO:0000313" key="6">
    <source>
        <dbReference type="Proteomes" id="UP000504615"/>
    </source>
</evidence>
<keyword evidence="4" id="KW-1133">Transmembrane helix</keyword>